<evidence type="ECO:0000313" key="4">
    <source>
        <dbReference type="Proteomes" id="UP001143372"/>
    </source>
</evidence>
<organism evidence="3 4">
    <name type="scientific">Hansschlegelia plantiphila</name>
    <dbReference type="NCBI Taxonomy" id="374655"/>
    <lineage>
        <taxon>Bacteria</taxon>
        <taxon>Pseudomonadati</taxon>
        <taxon>Pseudomonadota</taxon>
        <taxon>Alphaproteobacteria</taxon>
        <taxon>Hyphomicrobiales</taxon>
        <taxon>Methylopilaceae</taxon>
        <taxon>Hansschlegelia</taxon>
    </lineage>
</organism>
<proteinExistence type="inferred from homology"/>
<keyword evidence="4" id="KW-1185">Reference proteome</keyword>
<reference evidence="3" key="2">
    <citation type="submission" date="2023-01" db="EMBL/GenBank/DDBJ databases">
        <authorList>
            <person name="Sun Q."/>
            <person name="Evtushenko L."/>
        </authorList>
    </citation>
    <scope>NUCLEOTIDE SEQUENCE</scope>
    <source>
        <strain evidence="3">VKM B-2347</strain>
    </source>
</reference>
<dbReference type="InterPro" id="IPR042099">
    <property type="entry name" value="ANL_N_sf"/>
</dbReference>
<dbReference type="PANTHER" id="PTHR43201">
    <property type="entry name" value="ACYL-COA SYNTHETASE"/>
    <property type="match status" value="1"/>
</dbReference>
<accession>A0A9W6IZU3</accession>
<dbReference type="Gene3D" id="3.40.50.12780">
    <property type="entry name" value="N-terminal domain of ligase-like"/>
    <property type="match status" value="1"/>
</dbReference>
<gene>
    <name evidence="3" type="ORF">GCM10008179_18590</name>
</gene>
<dbReference type="EMBL" id="BSFI01000007">
    <property type="protein sequence ID" value="GLK68221.1"/>
    <property type="molecule type" value="Genomic_DNA"/>
</dbReference>
<dbReference type="Proteomes" id="UP001143372">
    <property type="component" value="Unassembled WGS sequence"/>
</dbReference>
<dbReference type="GO" id="GO:0031956">
    <property type="term" value="F:medium-chain fatty acid-CoA ligase activity"/>
    <property type="evidence" value="ECO:0007669"/>
    <property type="project" value="TreeGrafter"/>
</dbReference>
<evidence type="ECO:0000256" key="1">
    <source>
        <dbReference type="ARBA" id="ARBA00006432"/>
    </source>
</evidence>
<reference evidence="3" key="1">
    <citation type="journal article" date="2014" name="Int. J. Syst. Evol. Microbiol.">
        <title>Complete genome sequence of Corynebacterium casei LMG S-19264T (=DSM 44701T), isolated from a smear-ripened cheese.</title>
        <authorList>
            <consortium name="US DOE Joint Genome Institute (JGI-PGF)"/>
            <person name="Walter F."/>
            <person name="Albersmeier A."/>
            <person name="Kalinowski J."/>
            <person name="Ruckert C."/>
        </authorList>
    </citation>
    <scope>NUCLEOTIDE SEQUENCE</scope>
    <source>
        <strain evidence="3">VKM B-2347</strain>
    </source>
</reference>
<comment type="caution">
    <text evidence="3">The sequence shown here is derived from an EMBL/GenBank/DDBJ whole genome shotgun (WGS) entry which is preliminary data.</text>
</comment>
<sequence>MRLEPFAHDPMPNPVAGGAKLDDVLALNARRRPDEPALFDPALPFDGAWREVDRAVSALAEVFSHWRLGEDAVVGVQLGSRFEGALTCLALWRAGLIPAMLPIAWRRRETARALATVGAAAVVAATEAGGAALAEIACEIAAGLDTLRFVGSFGDASPDGATPLDEALTLEAGGSPLAERPDDAADHIAIITFEAGGAPAPRSHNDLVAACLTPLLAAQLTDRSKLLSTLDLGGLAGLATGLAPWLTTGAVACFHQPSTTAAFAAAAEGLGATHIALPGRAADRLIADGALGETTPEAVIAVWRAPDGGGAAKSFNLDGAIVVDAIMIGELGVFAAARPSEHRHAALPLGRHAPEGLDALIDLRVLQDGRLFVRGPACPQAAFPAAPGAPALPFAADGYIETGLAGIADRVAGRATLGGRRRGVAQIGGLAVSSAETLAAAMATGLPGGLEIEDDALFGSRLALTLSEDSKPFSAEQAATILEAAGFGPALAPAIVRAEPSRRTA</sequence>
<dbReference type="PANTHER" id="PTHR43201:SF8">
    <property type="entry name" value="ACYL-COA SYNTHETASE FAMILY MEMBER 3"/>
    <property type="match status" value="1"/>
</dbReference>
<dbReference type="RefSeq" id="WP_271168445.1">
    <property type="nucleotide sequence ID" value="NZ_BSFI01000007.1"/>
</dbReference>
<evidence type="ECO:0000313" key="3">
    <source>
        <dbReference type="EMBL" id="GLK68221.1"/>
    </source>
</evidence>
<dbReference type="AlphaFoldDB" id="A0A9W6IZU3"/>
<feature type="domain" description="AMP-dependent synthetase/ligase" evidence="2">
    <location>
        <begin position="28"/>
        <end position="292"/>
    </location>
</feature>
<dbReference type="Pfam" id="PF00501">
    <property type="entry name" value="AMP-binding"/>
    <property type="match status" value="1"/>
</dbReference>
<name>A0A9W6IZU3_9HYPH</name>
<dbReference type="SUPFAM" id="SSF56801">
    <property type="entry name" value="Acetyl-CoA synthetase-like"/>
    <property type="match status" value="1"/>
</dbReference>
<evidence type="ECO:0000259" key="2">
    <source>
        <dbReference type="Pfam" id="PF00501"/>
    </source>
</evidence>
<dbReference type="GO" id="GO:0006631">
    <property type="term" value="P:fatty acid metabolic process"/>
    <property type="evidence" value="ECO:0007669"/>
    <property type="project" value="TreeGrafter"/>
</dbReference>
<protein>
    <recommendedName>
        <fullName evidence="2">AMP-dependent synthetase/ligase domain-containing protein</fullName>
    </recommendedName>
</protein>
<dbReference type="InterPro" id="IPR000873">
    <property type="entry name" value="AMP-dep_synth/lig_dom"/>
</dbReference>
<comment type="similarity">
    <text evidence="1">Belongs to the ATP-dependent AMP-binding enzyme family.</text>
</comment>